<dbReference type="InterPro" id="IPR019734">
    <property type="entry name" value="TPR_rpt"/>
</dbReference>
<accession>A0A9R1TDL8</accession>
<dbReference type="InterPro" id="IPR032675">
    <property type="entry name" value="LRR_dom_sf"/>
</dbReference>
<evidence type="ECO:0000256" key="3">
    <source>
        <dbReference type="ARBA" id="ARBA00022737"/>
    </source>
</evidence>
<dbReference type="GO" id="GO:0031297">
    <property type="term" value="P:replication fork processing"/>
    <property type="evidence" value="ECO:0007669"/>
    <property type="project" value="TreeGrafter"/>
</dbReference>
<keyword evidence="7" id="KW-1185">Reference proteome</keyword>
<name>A0A9R1TDL8_9HYME</name>
<feature type="region of interest" description="Disordered" evidence="6">
    <location>
        <begin position="653"/>
        <end position="701"/>
    </location>
</feature>
<dbReference type="Pfam" id="PF12796">
    <property type="entry name" value="Ank_2"/>
    <property type="match status" value="1"/>
</dbReference>
<keyword evidence="2" id="KW-0433">Leucine-rich repeat</keyword>
<dbReference type="PROSITE" id="PS50088">
    <property type="entry name" value="ANK_REPEAT"/>
    <property type="match status" value="3"/>
</dbReference>
<dbReference type="PANTHER" id="PTHR46358:SF1">
    <property type="entry name" value="TONSOKU-LIKE PROTEIN"/>
    <property type="match status" value="1"/>
</dbReference>
<sequence>MDISKLLQKKRRAQGNGNMKIIAEVSKELGDIYFQTEKYLKALNQYKDQVEACESLDDALQTAVGNRMIGEVLTSLGRFEDALKYQNLYLERAIELNDLIEQQRAHAGLGRTHFCMSHCLEDKTKKKEALNAAKIAYLTSLKTCDKFETSGVNIHIKEVMTMRARLLLNLGLVLEAKQHPEKGKVLMEKAAQLCEQNGLDEDLHRTNISLGKVHEDVKDYSSAQEFYRKAANIEDPILKESAYLHEAELLVKWGKWSKAREMLVQLYVHHNNSSGNHKKVSKLLKIVAIIQSCEEKLLSEENNQTRLELYETMGDAASVGNAFETALDYYRNMLACAEIGDIQEKIGTALVSVAQTLKDLEKYDEALVYAKKELQLCKDPKEICRSALCLKDLLILSSSPESHIQEAFGHAWKNAEKSGNLALKLSVLQSRLDYCISKGEKDTSKLRQNIAEIQEMTQDDESSDEEDLETSLKGINIEIDELLDVEEEMQKKEGNTVRKKRVPSIKFKKTSHGEMPLQVACIDGDKKKVAELLKQGHPVNCRDYCGWTPLHEAANHGFLEIVKLLVNYGVNINDRGGHQCGKLTPLHDAATCGHIDVVDFLIEKGADPRLKTAKGDTVLDCLEEWKRRVGELSPEDEARYQIVRNKLKAIIPRATKPSSRGADNSNTPRDSLTDSDADTNDLPMIPPDLPRKEKISAGEDYRRTIESLKSNRSRIMTPSSSNRNVEPLIDSEELIIDEDNWLEEDVKIPTAKKRRSAPNLDTPGSVKRKSITLTPNEDKNPKRRRNNDNDEVECLEDSENSRDSGSSENFDIFTASTSNSSRFHRTKSKQKSLLTSGFTRTLESRTPSPVFHQPDSFGTQLRGQRVDNQSRQHSVKVEIELDNRIIKTKLRIEDDSINIIEALMNDVVGKFEEMTGCRGRIELTTSSGGVIEADNILNIIYKNDGVLRLAGRVLDLQVPSLVDRFEKFCRAMRIDGDDPELVRSLKSCKNTGIFRLKSDECLDLLLMPILKSLEYEKSLQVLHLSSGILYNLGESVNETLDRLTSLQELHLQGCDIDHQFLRAIDHLPPQLRVLDMGYNPLGPQSQDKLGELIAPLKCLQTLNLRCCGLERFPATSISSSLVNLDVSGNFIQGESVEFLLEKQIINLSISNTYSPENSIQEVLMRGMKSIFMSLETLEVTGCNLTNVDVLQVMEKCQNLSKFVLGDNPEVSQVALEALIGRRPTFILIDMTGCGKITAIPSLGLRIQNPSVCTLMASFSEEVCNSWRNLWSRQAMLYNHPHDVVIIRPFT</sequence>
<keyword evidence="3" id="KW-0677">Repeat</keyword>
<evidence type="ECO:0000313" key="8">
    <source>
        <dbReference type="RefSeq" id="XP_011307128.1"/>
    </source>
</evidence>
<dbReference type="InterPro" id="IPR036770">
    <property type="entry name" value="Ankyrin_rpt-contain_sf"/>
</dbReference>
<dbReference type="SMART" id="SM00028">
    <property type="entry name" value="TPR"/>
    <property type="match status" value="6"/>
</dbReference>
<protein>
    <submittedName>
        <fullName evidence="8">Tonsoku-like protein</fullName>
    </submittedName>
</protein>
<evidence type="ECO:0000313" key="7">
    <source>
        <dbReference type="Proteomes" id="UP000694866"/>
    </source>
</evidence>
<comment type="subcellular location">
    <subcellularLocation>
        <location evidence="1">Nucleus</location>
    </subcellularLocation>
</comment>
<dbReference type="GO" id="GO:0000724">
    <property type="term" value="P:double-strand break repair via homologous recombination"/>
    <property type="evidence" value="ECO:0007669"/>
    <property type="project" value="TreeGrafter"/>
</dbReference>
<dbReference type="RefSeq" id="XP_011307128.1">
    <property type="nucleotide sequence ID" value="XM_011308826.1"/>
</dbReference>
<dbReference type="GO" id="GO:0043596">
    <property type="term" value="C:nuclear replication fork"/>
    <property type="evidence" value="ECO:0007669"/>
    <property type="project" value="TreeGrafter"/>
</dbReference>
<feature type="compositionally biased region" description="Basic and acidic residues" evidence="6">
    <location>
        <begin position="689"/>
        <end position="701"/>
    </location>
</feature>
<feature type="repeat" description="ANK" evidence="5">
    <location>
        <begin position="545"/>
        <end position="577"/>
    </location>
</feature>
<dbReference type="SUPFAM" id="SSF52047">
    <property type="entry name" value="RNI-like"/>
    <property type="match status" value="1"/>
</dbReference>
<dbReference type="Proteomes" id="UP000694866">
    <property type="component" value="Unplaced"/>
</dbReference>
<keyword evidence="4" id="KW-0539">Nucleus</keyword>
<feature type="compositionally biased region" description="Acidic residues" evidence="6">
    <location>
        <begin position="789"/>
        <end position="798"/>
    </location>
</feature>
<organism evidence="7 8">
    <name type="scientific">Fopius arisanus</name>
    <dbReference type="NCBI Taxonomy" id="64838"/>
    <lineage>
        <taxon>Eukaryota</taxon>
        <taxon>Metazoa</taxon>
        <taxon>Ecdysozoa</taxon>
        <taxon>Arthropoda</taxon>
        <taxon>Hexapoda</taxon>
        <taxon>Insecta</taxon>
        <taxon>Pterygota</taxon>
        <taxon>Neoptera</taxon>
        <taxon>Endopterygota</taxon>
        <taxon>Hymenoptera</taxon>
        <taxon>Apocrita</taxon>
        <taxon>Ichneumonoidea</taxon>
        <taxon>Braconidae</taxon>
        <taxon>Opiinae</taxon>
        <taxon>Fopius</taxon>
    </lineage>
</organism>
<dbReference type="InterPro" id="IPR002110">
    <property type="entry name" value="Ankyrin_rpt"/>
</dbReference>
<dbReference type="Gene3D" id="3.80.10.10">
    <property type="entry name" value="Ribonuclease Inhibitor"/>
    <property type="match status" value="1"/>
</dbReference>
<proteinExistence type="predicted"/>
<feature type="compositionally biased region" description="Polar residues" evidence="6">
    <location>
        <begin position="656"/>
        <end position="670"/>
    </location>
</feature>
<evidence type="ECO:0000256" key="1">
    <source>
        <dbReference type="ARBA" id="ARBA00004123"/>
    </source>
</evidence>
<dbReference type="OrthoDB" id="273147at2759"/>
<dbReference type="Pfam" id="PF13424">
    <property type="entry name" value="TPR_12"/>
    <property type="match status" value="1"/>
</dbReference>
<dbReference type="PROSITE" id="PS50297">
    <property type="entry name" value="ANK_REP_REGION"/>
    <property type="match status" value="2"/>
</dbReference>
<feature type="repeat" description="ANK" evidence="5">
    <location>
        <begin position="512"/>
        <end position="544"/>
    </location>
</feature>
<keyword evidence="5" id="KW-0040">ANK repeat</keyword>
<dbReference type="GeneID" id="105268912"/>
<evidence type="ECO:0000256" key="6">
    <source>
        <dbReference type="SAM" id="MobiDB-lite"/>
    </source>
</evidence>
<dbReference type="KEGG" id="fas:105268912"/>
<feature type="repeat" description="ANK" evidence="5">
    <location>
        <begin position="581"/>
        <end position="613"/>
    </location>
</feature>
<evidence type="ECO:0000256" key="4">
    <source>
        <dbReference type="ARBA" id="ARBA00023242"/>
    </source>
</evidence>
<dbReference type="SUPFAM" id="SSF48403">
    <property type="entry name" value="Ankyrin repeat"/>
    <property type="match status" value="1"/>
</dbReference>
<dbReference type="InterPro" id="IPR011990">
    <property type="entry name" value="TPR-like_helical_dom_sf"/>
</dbReference>
<gene>
    <name evidence="8" type="primary">LOC105268912</name>
</gene>
<reference evidence="8" key="1">
    <citation type="submission" date="2025-08" db="UniProtKB">
        <authorList>
            <consortium name="RefSeq"/>
        </authorList>
    </citation>
    <scope>IDENTIFICATION</scope>
    <source>
        <strain evidence="8">USDA-PBARC FA_bdor</strain>
        <tissue evidence="8">Whole organism</tissue>
    </source>
</reference>
<dbReference type="PRINTS" id="PR01415">
    <property type="entry name" value="ANKYRIN"/>
</dbReference>
<dbReference type="Gene3D" id="1.25.40.10">
    <property type="entry name" value="Tetratricopeptide repeat domain"/>
    <property type="match status" value="2"/>
</dbReference>
<feature type="region of interest" description="Disordered" evidence="6">
    <location>
        <begin position="840"/>
        <end position="859"/>
    </location>
</feature>
<evidence type="ECO:0000256" key="2">
    <source>
        <dbReference type="ARBA" id="ARBA00022614"/>
    </source>
</evidence>
<dbReference type="InterPro" id="IPR052311">
    <property type="entry name" value="MMS22L-TONSL_complex_comp"/>
</dbReference>
<feature type="compositionally biased region" description="Polar residues" evidence="6">
    <location>
        <begin position="803"/>
        <end position="813"/>
    </location>
</feature>
<dbReference type="PANTHER" id="PTHR46358">
    <property type="entry name" value="TONSOKU-LIKE PROTEIN"/>
    <property type="match status" value="1"/>
</dbReference>
<dbReference type="SUPFAM" id="SSF48452">
    <property type="entry name" value="TPR-like"/>
    <property type="match status" value="3"/>
</dbReference>
<dbReference type="Gene3D" id="1.25.40.20">
    <property type="entry name" value="Ankyrin repeat-containing domain"/>
    <property type="match status" value="1"/>
</dbReference>
<feature type="region of interest" description="Disordered" evidence="6">
    <location>
        <begin position="753"/>
        <end position="813"/>
    </location>
</feature>
<evidence type="ECO:0000256" key="5">
    <source>
        <dbReference type="PROSITE-ProRule" id="PRU00023"/>
    </source>
</evidence>
<dbReference type="SMART" id="SM00248">
    <property type="entry name" value="ANK"/>
    <property type="match status" value="3"/>
</dbReference>